<evidence type="ECO:0000313" key="3">
    <source>
        <dbReference type="EMBL" id="TQV88883.1"/>
    </source>
</evidence>
<dbReference type="Pfam" id="PF13439">
    <property type="entry name" value="Glyco_transf_4"/>
    <property type="match status" value="1"/>
</dbReference>
<accession>A0A545UHJ2</accession>
<feature type="domain" description="Glycosyltransferase subfamily 4-like N-terminal" evidence="2">
    <location>
        <begin position="22"/>
        <end position="177"/>
    </location>
</feature>
<protein>
    <submittedName>
        <fullName evidence="3">Glycosyltransferase</fullName>
    </submittedName>
</protein>
<dbReference type="OrthoDB" id="9804196at2"/>
<sequence>MFQYERNVLVLKVLHIVQSLNVGGLENGVVNLVNQADKNHLDVDVLCLRDKGTLAAKVIDSESRVHFDGNQSESILTAIKKVYALCKGKKYDIVHTHGWATMLPGYIGAKLAGIATIINGEHGTLYFSSKTQIIAQNLLFKLMDLNLSVSKVLIDEIKSKFDYRGDNFKAILNGVDEKKFSPDSTSRNEIRNSLNIGPDDFVVGSVGRLVEVKNYPCLIRAFAGLPSARQSYLVLAGYGDQQTKLEQLCQELGVADSVKFLGKRSDIPAIINSYDVFVLPSFREGLSNTILESLSCGVPVIASNVGGNPEMVMDGINGFLFESDNDQALIEKIASLQGNQDLLMDFSNKARKLVLESFTLDTMVDNYQSAYYELAERKV</sequence>
<dbReference type="Pfam" id="PF00534">
    <property type="entry name" value="Glycos_transf_1"/>
    <property type="match status" value="1"/>
</dbReference>
<evidence type="ECO:0000259" key="2">
    <source>
        <dbReference type="Pfam" id="PF13439"/>
    </source>
</evidence>
<dbReference type="InterPro" id="IPR050194">
    <property type="entry name" value="Glycosyltransferase_grp1"/>
</dbReference>
<dbReference type="Proteomes" id="UP000315439">
    <property type="component" value="Unassembled WGS sequence"/>
</dbReference>
<organism evidence="3 4">
    <name type="scientific">Aliikangiella coralliicola</name>
    <dbReference type="NCBI Taxonomy" id="2592383"/>
    <lineage>
        <taxon>Bacteria</taxon>
        <taxon>Pseudomonadati</taxon>
        <taxon>Pseudomonadota</taxon>
        <taxon>Gammaproteobacteria</taxon>
        <taxon>Oceanospirillales</taxon>
        <taxon>Pleioneaceae</taxon>
        <taxon>Aliikangiella</taxon>
    </lineage>
</organism>
<feature type="domain" description="Glycosyl transferase family 1" evidence="1">
    <location>
        <begin position="187"/>
        <end position="352"/>
    </location>
</feature>
<dbReference type="PANTHER" id="PTHR45947:SF3">
    <property type="entry name" value="SULFOQUINOVOSYL TRANSFERASE SQD2"/>
    <property type="match status" value="1"/>
</dbReference>
<dbReference type="InterPro" id="IPR001296">
    <property type="entry name" value="Glyco_trans_1"/>
</dbReference>
<dbReference type="GO" id="GO:0016757">
    <property type="term" value="F:glycosyltransferase activity"/>
    <property type="evidence" value="ECO:0007669"/>
    <property type="project" value="InterPro"/>
</dbReference>
<evidence type="ECO:0000259" key="1">
    <source>
        <dbReference type="Pfam" id="PF00534"/>
    </source>
</evidence>
<name>A0A545UHJ2_9GAMM</name>
<keyword evidence="4" id="KW-1185">Reference proteome</keyword>
<keyword evidence="3" id="KW-0808">Transferase</keyword>
<comment type="caution">
    <text evidence="3">The sequence shown here is derived from an EMBL/GenBank/DDBJ whole genome shotgun (WGS) entry which is preliminary data.</text>
</comment>
<dbReference type="InterPro" id="IPR028098">
    <property type="entry name" value="Glyco_trans_4-like_N"/>
</dbReference>
<dbReference type="PANTHER" id="PTHR45947">
    <property type="entry name" value="SULFOQUINOVOSYL TRANSFERASE SQD2"/>
    <property type="match status" value="1"/>
</dbReference>
<proteinExistence type="predicted"/>
<dbReference type="AlphaFoldDB" id="A0A545UHJ2"/>
<gene>
    <name evidence="3" type="ORF">FLL46_04940</name>
</gene>
<dbReference type="SUPFAM" id="SSF53756">
    <property type="entry name" value="UDP-Glycosyltransferase/glycogen phosphorylase"/>
    <property type="match status" value="1"/>
</dbReference>
<dbReference type="Gene3D" id="3.40.50.2000">
    <property type="entry name" value="Glycogen Phosphorylase B"/>
    <property type="match status" value="2"/>
</dbReference>
<evidence type="ECO:0000313" key="4">
    <source>
        <dbReference type="Proteomes" id="UP000315439"/>
    </source>
</evidence>
<reference evidence="3 4" key="1">
    <citation type="submission" date="2019-07" db="EMBL/GenBank/DDBJ databases">
        <title>Draft genome for Aliikangiella sp. M105.</title>
        <authorList>
            <person name="Wang G."/>
        </authorList>
    </citation>
    <scope>NUCLEOTIDE SEQUENCE [LARGE SCALE GENOMIC DNA]</scope>
    <source>
        <strain evidence="3 4">M105</strain>
    </source>
</reference>
<dbReference type="EMBL" id="VIKS01000003">
    <property type="protein sequence ID" value="TQV88883.1"/>
    <property type="molecule type" value="Genomic_DNA"/>
</dbReference>